<sequence>MNIRLSIFKIKNLPFKIYIQILLLQFTAKKEIKTLKKAKKTSKFIKVEFNKEKDKFGIKDYLENFIKHFDFDKIKEYLFLDNNNLYNTIFTTTARTNIRNKNNINKVIIEIKDSDNDKEADKYDEDDENATISTIGSCSSNCKKMNEQSCQSKLIFKALNCSSGPFHMLQLTVTSDPSSVNRWIIHTPLWFIEYDYMNNILLLLSALRTQTLHPTHPLSLTSCQIPINNT</sequence>
<protein>
    <submittedName>
        <fullName evidence="1">Uncharacterized protein</fullName>
    </submittedName>
</protein>
<gene>
    <name evidence="1" type="ORF">RCL2_002468600</name>
</gene>
<organism evidence="1 2">
    <name type="scientific">Rhizophagus clarus</name>
    <dbReference type="NCBI Taxonomy" id="94130"/>
    <lineage>
        <taxon>Eukaryota</taxon>
        <taxon>Fungi</taxon>
        <taxon>Fungi incertae sedis</taxon>
        <taxon>Mucoromycota</taxon>
        <taxon>Glomeromycotina</taxon>
        <taxon>Glomeromycetes</taxon>
        <taxon>Glomerales</taxon>
        <taxon>Glomeraceae</taxon>
        <taxon>Rhizophagus</taxon>
    </lineage>
</organism>
<dbReference type="EMBL" id="BLAL01000262">
    <property type="protein sequence ID" value="GES98123.1"/>
    <property type="molecule type" value="Genomic_DNA"/>
</dbReference>
<evidence type="ECO:0000313" key="2">
    <source>
        <dbReference type="Proteomes" id="UP000615446"/>
    </source>
</evidence>
<evidence type="ECO:0000313" key="1">
    <source>
        <dbReference type="EMBL" id="GES98123.1"/>
    </source>
</evidence>
<accession>A0A8H3M000</accession>
<reference evidence="1" key="1">
    <citation type="submission" date="2019-10" db="EMBL/GenBank/DDBJ databases">
        <title>Conservation and host-specific expression of non-tandemly repeated heterogenous ribosome RNA gene in arbuscular mycorrhizal fungi.</title>
        <authorList>
            <person name="Maeda T."/>
            <person name="Kobayashi Y."/>
            <person name="Nakagawa T."/>
            <person name="Ezawa T."/>
            <person name="Yamaguchi K."/>
            <person name="Bino T."/>
            <person name="Nishimoto Y."/>
            <person name="Shigenobu S."/>
            <person name="Kawaguchi M."/>
        </authorList>
    </citation>
    <scope>NUCLEOTIDE SEQUENCE</scope>
    <source>
        <strain evidence="1">HR1</strain>
    </source>
</reference>
<dbReference type="Proteomes" id="UP000615446">
    <property type="component" value="Unassembled WGS sequence"/>
</dbReference>
<dbReference type="AlphaFoldDB" id="A0A8H3M000"/>
<comment type="caution">
    <text evidence="1">The sequence shown here is derived from an EMBL/GenBank/DDBJ whole genome shotgun (WGS) entry which is preliminary data.</text>
</comment>
<name>A0A8H3M000_9GLOM</name>
<proteinExistence type="predicted"/>